<evidence type="ECO:0000313" key="11">
    <source>
        <dbReference type="Proteomes" id="UP001232001"/>
    </source>
</evidence>
<dbReference type="RefSeq" id="WP_279650237.1">
    <property type="nucleotide sequence ID" value="NZ_CP122539.1"/>
</dbReference>
<evidence type="ECO:0000256" key="9">
    <source>
        <dbReference type="SAM" id="Phobius"/>
    </source>
</evidence>
<feature type="transmembrane region" description="Helical" evidence="9">
    <location>
        <begin position="7"/>
        <end position="27"/>
    </location>
</feature>
<keyword evidence="11" id="KW-1185">Reference proteome</keyword>
<dbReference type="PANTHER" id="PTHR30574">
    <property type="entry name" value="INNER MEMBRANE PROTEIN YEDE"/>
    <property type="match status" value="1"/>
</dbReference>
<reference evidence="10 11" key="1">
    <citation type="submission" date="2023-04" db="EMBL/GenBank/DDBJ databases">
        <title>Tenacibaculum tangerinum sp. nov., isolated from sea tidal flat of South Korea.</title>
        <authorList>
            <person name="Lee S.H."/>
            <person name="Kim J.-J."/>
        </authorList>
    </citation>
    <scope>NUCLEOTIDE SEQUENCE [LARGE SCALE GENOMIC DNA]</scope>
    <source>
        <strain evidence="10 11">GRR-S3-23</strain>
    </source>
</reference>
<evidence type="ECO:0000256" key="2">
    <source>
        <dbReference type="ARBA" id="ARBA00022448"/>
    </source>
</evidence>
<evidence type="ECO:0000256" key="6">
    <source>
        <dbReference type="ARBA" id="ARBA00022989"/>
    </source>
</evidence>
<keyword evidence="7 9" id="KW-0472">Membrane</keyword>
<name>A0ABY8L2M2_9FLAO</name>
<sequence>MDFILQPWPWFVSGPLIAIILFLFFHFGKNFGVSANLETICTMAGAGKVSDYFKKDWKERDWAIVFLVGLTIGGYIAVNYLSVTTEIDLNPITVNELADLGFADAGKTYVPNEIFSIENMQTLKGFAILLIAGILIGFGTRYADGCTSGHAITGLSSFQLPSLIAVIGFFIGGLVMTWILFPLIFG</sequence>
<evidence type="ECO:0000256" key="1">
    <source>
        <dbReference type="ARBA" id="ARBA00004429"/>
    </source>
</evidence>
<feature type="transmembrane region" description="Helical" evidence="9">
    <location>
        <begin position="62"/>
        <end position="81"/>
    </location>
</feature>
<dbReference type="Pfam" id="PF04143">
    <property type="entry name" value="Sulf_transp"/>
    <property type="match status" value="1"/>
</dbReference>
<keyword evidence="3" id="KW-1003">Cell membrane</keyword>
<dbReference type="InterPro" id="IPR007272">
    <property type="entry name" value="Sulf_transp_TsuA/YedE"/>
</dbReference>
<feature type="transmembrane region" description="Helical" evidence="9">
    <location>
        <begin position="163"/>
        <end position="185"/>
    </location>
</feature>
<evidence type="ECO:0000256" key="4">
    <source>
        <dbReference type="ARBA" id="ARBA00022519"/>
    </source>
</evidence>
<evidence type="ECO:0000256" key="3">
    <source>
        <dbReference type="ARBA" id="ARBA00022475"/>
    </source>
</evidence>
<accession>A0ABY8L2M2</accession>
<dbReference type="PANTHER" id="PTHR30574:SF1">
    <property type="entry name" value="SULPHUR TRANSPORT DOMAIN-CONTAINING PROTEIN"/>
    <property type="match status" value="1"/>
</dbReference>
<protein>
    <submittedName>
        <fullName evidence="10">YeeE/YedE thiosulfate transporter family protein</fullName>
    </submittedName>
</protein>
<dbReference type="Proteomes" id="UP001232001">
    <property type="component" value="Chromosome"/>
</dbReference>
<keyword evidence="5 9" id="KW-0812">Transmembrane</keyword>
<feature type="transmembrane region" description="Helical" evidence="9">
    <location>
        <begin position="125"/>
        <end position="143"/>
    </location>
</feature>
<proteinExistence type="inferred from homology"/>
<comment type="similarity">
    <text evidence="8">Belongs to the TsuA/YedE (TC 9.B.102) family.</text>
</comment>
<evidence type="ECO:0000256" key="8">
    <source>
        <dbReference type="ARBA" id="ARBA00035655"/>
    </source>
</evidence>
<keyword evidence="2" id="KW-0813">Transport</keyword>
<gene>
    <name evidence="10" type="ORF">P8625_09540</name>
</gene>
<evidence type="ECO:0000256" key="7">
    <source>
        <dbReference type="ARBA" id="ARBA00023136"/>
    </source>
</evidence>
<evidence type="ECO:0000313" key="10">
    <source>
        <dbReference type="EMBL" id="WGH74355.1"/>
    </source>
</evidence>
<organism evidence="10 11">
    <name type="scientific">Tenacibaculum tangerinum</name>
    <dbReference type="NCBI Taxonomy" id="3038772"/>
    <lineage>
        <taxon>Bacteria</taxon>
        <taxon>Pseudomonadati</taxon>
        <taxon>Bacteroidota</taxon>
        <taxon>Flavobacteriia</taxon>
        <taxon>Flavobacteriales</taxon>
        <taxon>Flavobacteriaceae</taxon>
        <taxon>Tenacibaculum</taxon>
    </lineage>
</organism>
<dbReference type="EMBL" id="CP122539">
    <property type="protein sequence ID" value="WGH74355.1"/>
    <property type="molecule type" value="Genomic_DNA"/>
</dbReference>
<evidence type="ECO:0000256" key="5">
    <source>
        <dbReference type="ARBA" id="ARBA00022692"/>
    </source>
</evidence>
<comment type="subcellular location">
    <subcellularLocation>
        <location evidence="1">Cell inner membrane</location>
        <topology evidence="1">Multi-pass membrane protein</topology>
    </subcellularLocation>
</comment>
<keyword evidence="4" id="KW-0997">Cell inner membrane</keyword>
<keyword evidence="6 9" id="KW-1133">Transmembrane helix</keyword>